<protein>
    <submittedName>
        <fullName evidence="1">Uncharacterized protein</fullName>
    </submittedName>
</protein>
<sequence>VGAIASKFIAATLKWKNNELRQNATAAVRQDTAAALDRKYRNYPRLMVGAVESCERGASPWLIARGF</sequence>
<gene>
    <name evidence="1" type="ORF">TorRG33x02_165440</name>
</gene>
<dbReference type="EMBL" id="JXTC01000114">
    <property type="protein sequence ID" value="PON87700.1"/>
    <property type="molecule type" value="Genomic_DNA"/>
</dbReference>
<name>A0A2P5EQ65_TREOI</name>
<dbReference type="InParanoid" id="A0A2P5EQ65"/>
<feature type="non-terminal residue" evidence="1">
    <location>
        <position position="1"/>
    </location>
</feature>
<dbReference type="OrthoDB" id="10340827at2759"/>
<evidence type="ECO:0000313" key="2">
    <source>
        <dbReference type="Proteomes" id="UP000237000"/>
    </source>
</evidence>
<proteinExistence type="predicted"/>
<keyword evidence="2" id="KW-1185">Reference proteome</keyword>
<organism evidence="1 2">
    <name type="scientific">Trema orientale</name>
    <name type="common">Charcoal tree</name>
    <name type="synonym">Celtis orientalis</name>
    <dbReference type="NCBI Taxonomy" id="63057"/>
    <lineage>
        <taxon>Eukaryota</taxon>
        <taxon>Viridiplantae</taxon>
        <taxon>Streptophyta</taxon>
        <taxon>Embryophyta</taxon>
        <taxon>Tracheophyta</taxon>
        <taxon>Spermatophyta</taxon>
        <taxon>Magnoliopsida</taxon>
        <taxon>eudicotyledons</taxon>
        <taxon>Gunneridae</taxon>
        <taxon>Pentapetalae</taxon>
        <taxon>rosids</taxon>
        <taxon>fabids</taxon>
        <taxon>Rosales</taxon>
        <taxon>Cannabaceae</taxon>
        <taxon>Trema</taxon>
    </lineage>
</organism>
<accession>A0A2P5EQ65</accession>
<comment type="caution">
    <text evidence="1">The sequence shown here is derived from an EMBL/GenBank/DDBJ whole genome shotgun (WGS) entry which is preliminary data.</text>
</comment>
<dbReference type="Proteomes" id="UP000237000">
    <property type="component" value="Unassembled WGS sequence"/>
</dbReference>
<evidence type="ECO:0000313" key="1">
    <source>
        <dbReference type="EMBL" id="PON87700.1"/>
    </source>
</evidence>
<dbReference type="AlphaFoldDB" id="A0A2P5EQ65"/>
<reference evidence="2" key="1">
    <citation type="submission" date="2016-06" db="EMBL/GenBank/DDBJ databases">
        <title>Parallel loss of symbiosis genes in relatives of nitrogen-fixing non-legume Parasponia.</title>
        <authorList>
            <person name="Van Velzen R."/>
            <person name="Holmer R."/>
            <person name="Bu F."/>
            <person name="Rutten L."/>
            <person name="Van Zeijl A."/>
            <person name="Liu W."/>
            <person name="Santuari L."/>
            <person name="Cao Q."/>
            <person name="Sharma T."/>
            <person name="Shen D."/>
            <person name="Roswanjaya Y."/>
            <person name="Wardhani T."/>
            <person name="Kalhor M.S."/>
            <person name="Jansen J."/>
            <person name="Van den Hoogen J."/>
            <person name="Gungor B."/>
            <person name="Hartog M."/>
            <person name="Hontelez J."/>
            <person name="Verver J."/>
            <person name="Yang W.-C."/>
            <person name="Schijlen E."/>
            <person name="Repin R."/>
            <person name="Schilthuizen M."/>
            <person name="Schranz E."/>
            <person name="Heidstra R."/>
            <person name="Miyata K."/>
            <person name="Fedorova E."/>
            <person name="Kohlen W."/>
            <person name="Bisseling T."/>
            <person name="Smit S."/>
            <person name="Geurts R."/>
        </authorList>
    </citation>
    <scope>NUCLEOTIDE SEQUENCE [LARGE SCALE GENOMIC DNA]</scope>
    <source>
        <strain evidence="2">cv. RG33-2</strain>
    </source>
</reference>